<dbReference type="HAMAP" id="MF_01875">
    <property type="entry name" value="Prokaryotic_Ku"/>
    <property type="match status" value="1"/>
</dbReference>
<dbReference type="InterPro" id="IPR006164">
    <property type="entry name" value="DNA_bd_Ku70/Ku80"/>
</dbReference>
<evidence type="ECO:0000259" key="4">
    <source>
        <dbReference type="SMART" id="SM00559"/>
    </source>
</evidence>
<feature type="compositionally biased region" description="Basic residues" evidence="3">
    <location>
        <begin position="278"/>
        <end position="287"/>
    </location>
</feature>
<dbReference type="PANTHER" id="PTHR41251">
    <property type="entry name" value="NON-HOMOLOGOUS END JOINING PROTEIN KU"/>
    <property type="match status" value="1"/>
</dbReference>
<keyword evidence="2" id="KW-0233">DNA recombination</keyword>
<dbReference type="SUPFAM" id="SSF100939">
    <property type="entry name" value="SPOC domain-like"/>
    <property type="match status" value="1"/>
</dbReference>
<protein>
    <recommendedName>
        <fullName evidence="2">Non-homologous end joining protein Ku</fullName>
    </recommendedName>
</protein>
<evidence type="ECO:0000313" key="5">
    <source>
        <dbReference type="EMBL" id="MFC5472199.1"/>
    </source>
</evidence>
<keyword evidence="6" id="KW-1185">Reference proteome</keyword>
<evidence type="ECO:0000256" key="2">
    <source>
        <dbReference type="HAMAP-Rule" id="MF_01875"/>
    </source>
</evidence>
<dbReference type="Proteomes" id="UP001596105">
    <property type="component" value="Unassembled WGS sequence"/>
</dbReference>
<comment type="caution">
    <text evidence="5">The sequence shown here is derived from an EMBL/GenBank/DDBJ whole genome shotgun (WGS) entry which is preliminary data.</text>
</comment>
<feature type="domain" description="Ku" evidence="4">
    <location>
        <begin position="52"/>
        <end position="180"/>
    </location>
</feature>
<dbReference type="NCBIfam" id="TIGR02772">
    <property type="entry name" value="Ku_bact"/>
    <property type="match status" value="1"/>
</dbReference>
<comment type="similarity">
    <text evidence="2">Belongs to the prokaryotic Ku family.</text>
</comment>
<accession>A0ABW0M207</accession>
<comment type="subunit">
    <text evidence="2">Homodimer. Interacts with LigD.</text>
</comment>
<proteinExistence type="inferred from homology"/>
<keyword evidence="2" id="KW-0234">DNA repair</keyword>
<keyword evidence="2" id="KW-0227">DNA damage</keyword>
<dbReference type="Gene3D" id="2.40.290.10">
    <property type="match status" value="1"/>
</dbReference>
<keyword evidence="1 2" id="KW-0238">DNA-binding</keyword>
<gene>
    <name evidence="2" type="primary">ku</name>
    <name evidence="5" type="ORF">ACFPPD_26295</name>
</gene>
<dbReference type="Pfam" id="PF02735">
    <property type="entry name" value="Ku"/>
    <property type="match status" value="1"/>
</dbReference>
<name>A0ABW0M207_9BACL</name>
<dbReference type="SMART" id="SM00559">
    <property type="entry name" value="Ku78"/>
    <property type="match status" value="1"/>
</dbReference>
<dbReference type="PIRSF" id="PIRSF006493">
    <property type="entry name" value="Prok_Ku"/>
    <property type="match status" value="1"/>
</dbReference>
<reference evidence="6" key="1">
    <citation type="journal article" date="2019" name="Int. J. Syst. Evol. Microbiol.">
        <title>The Global Catalogue of Microorganisms (GCM) 10K type strain sequencing project: providing services to taxonomists for standard genome sequencing and annotation.</title>
        <authorList>
            <consortium name="The Broad Institute Genomics Platform"/>
            <consortium name="The Broad Institute Genome Sequencing Center for Infectious Disease"/>
            <person name="Wu L."/>
            <person name="Ma J."/>
        </authorList>
    </citation>
    <scope>NUCLEOTIDE SEQUENCE [LARGE SCALE GENOMIC DNA]</scope>
    <source>
        <strain evidence="6">CCUG 57113</strain>
    </source>
</reference>
<dbReference type="PANTHER" id="PTHR41251:SF1">
    <property type="entry name" value="NON-HOMOLOGOUS END JOINING PROTEIN KU"/>
    <property type="match status" value="1"/>
</dbReference>
<evidence type="ECO:0000256" key="3">
    <source>
        <dbReference type="SAM" id="MobiDB-lite"/>
    </source>
</evidence>
<dbReference type="InterPro" id="IPR016194">
    <property type="entry name" value="SPOC-like_C_dom_sf"/>
</dbReference>
<sequence>MHTVWKGAISFGLVHVPVKMFAATEDKDVHLRMIHKECGTPISNVRTCPHCEKEVEWEQIAKGYEYEKGRFVLFEPDELDAIKPDNTRTIQILDFVDLTEIDPLYYQKAYYLSPDQAGSGAYNLLLEAMRQSGKIGIAKIAIRSKSSLAAIRPLDNCICMETMHFPDEIRSLQQVPNLPEQTTVNDRELSMAKLLIDQLYAPFDPGKYTDDYRVALQEAIQRKIAGEGADIVTAPAAERTNVIDLMAALQASLEATKPAAGAPVADAAMGGTGDPGKAKPRGTRTRKKEGAVP</sequence>
<dbReference type="CDD" id="cd00789">
    <property type="entry name" value="KU_like"/>
    <property type="match status" value="1"/>
</dbReference>
<comment type="function">
    <text evidence="2">With LigD forms a non-homologous end joining (NHEJ) DNA repair enzyme, which repairs dsDNA breaks with reduced fidelity. Binds linear dsDNA with 5'- and 3'- overhangs but not closed circular dsDNA nor ssDNA. Recruits and stimulates the ligase activity of LigD.</text>
</comment>
<feature type="region of interest" description="Disordered" evidence="3">
    <location>
        <begin position="258"/>
        <end position="293"/>
    </location>
</feature>
<organism evidence="5 6">
    <name type="scientific">Cohnella suwonensis</name>
    <dbReference type="NCBI Taxonomy" id="696072"/>
    <lineage>
        <taxon>Bacteria</taxon>
        <taxon>Bacillati</taxon>
        <taxon>Bacillota</taxon>
        <taxon>Bacilli</taxon>
        <taxon>Bacillales</taxon>
        <taxon>Paenibacillaceae</taxon>
        <taxon>Cohnella</taxon>
    </lineage>
</organism>
<dbReference type="EMBL" id="JBHSMH010000118">
    <property type="protein sequence ID" value="MFC5472199.1"/>
    <property type="molecule type" value="Genomic_DNA"/>
</dbReference>
<feature type="compositionally biased region" description="Low complexity" evidence="3">
    <location>
        <begin position="258"/>
        <end position="268"/>
    </location>
</feature>
<dbReference type="RefSeq" id="WP_209749082.1">
    <property type="nucleotide sequence ID" value="NZ_JBHSMH010000118.1"/>
</dbReference>
<dbReference type="InterPro" id="IPR009187">
    <property type="entry name" value="Prok_Ku"/>
</dbReference>
<evidence type="ECO:0000256" key="1">
    <source>
        <dbReference type="ARBA" id="ARBA00023125"/>
    </source>
</evidence>
<evidence type="ECO:0000313" key="6">
    <source>
        <dbReference type="Proteomes" id="UP001596105"/>
    </source>
</evidence>